<dbReference type="Proteomes" id="UP000886520">
    <property type="component" value="Chromosome 22"/>
</dbReference>
<protein>
    <submittedName>
        <fullName evidence="1">Uncharacterized protein</fullName>
    </submittedName>
</protein>
<sequence length="77" mass="8428">MECREQAEDIEKIKSLKFTGCLTSRNHLRAVGGLRFEDGYIGESKEQSEVDGVDESATVGEHGRGVNLEPNPLGCSF</sequence>
<proteinExistence type="predicted"/>
<organism evidence="1 2">
    <name type="scientific">Adiantum capillus-veneris</name>
    <name type="common">Maidenhair fern</name>
    <dbReference type="NCBI Taxonomy" id="13818"/>
    <lineage>
        <taxon>Eukaryota</taxon>
        <taxon>Viridiplantae</taxon>
        <taxon>Streptophyta</taxon>
        <taxon>Embryophyta</taxon>
        <taxon>Tracheophyta</taxon>
        <taxon>Polypodiopsida</taxon>
        <taxon>Polypodiidae</taxon>
        <taxon>Polypodiales</taxon>
        <taxon>Pteridineae</taxon>
        <taxon>Pteridaceae</taxon>
        <taxon>Vittarioideae</taxon>
        <taxon>Adiantum</taxon>
    </lineage>
</organism>
<gene>
    <name evidence="1" type="ORF">GOP47_0022991</name>
</gene>
<dbReference type="EMBL" id="JABFUD020000022">
    <property type="protein sequence ID" value="KAI5062452.1"/>
    <property type="molecule type" value="Genomic_DNA"/>
</dbReference>
<keyword evidence="2" id="KW-1185">Reference proteome</keyword>
<reference evidence="1" key="1">
    <citation type="submission" date="2021-01" db="EMBL/GenBank/DDBJ databases">
        <title>Adiantum capillus-veneris genome.</title>
        <authorList>
            <person name="Fang Y."/>
            <person name="Liao Q."/>
        </authorList>
    </citation>
    <scope>NUCLEOTIDE SEQUENCE</scope>
    <source>
        <strain evidence="1">H3</strain>
        <tissue evidence="1">Leaf</tissue>
    </source>
</reference>
<dbReference type="AlphaFoldDB" id="A0A9D4Z6I6"/>
<accession>A0A9D4Z6I6</accession>
<evidence type="ECO:0000313" key="1">
    <source>
        <dbReference type="EMBL" id="KAI5062452.1"/>
    </source>
</evidence>
<name>A0A9D4Z6I6_ADICA</name>
<comment type="caution">
    <text evidence="1">The sequence shown here is derived from an EMBL/GenBank/DDBJ whole genome shotgun (WGS) entry which is preliminary data.</text>
</comment>
<evidence type="ECO:0000313" key="2">
    <source>
        <dbReference type="Proteomes" id="UP000886520"/>
    </source>
</evidence>